<protein>
    <recommendedName>
        <fullName evidence="3">Envelope protein N-terminal domain-containing protein</fullName>
    </recommendedName>
</protein>
<reference evidence="4 5" key="1">
    <citation type="submission" date="2018-07" db="EMBL/GenBank/DDBJ databases">
        <title>Genome sequences of Haloplanus sp. CBA1112.</title>
        <authorList>
            <person name="Kim Y.B."/>
            <person name="Roh S.W."/>
        </authorList>
    </citation>
    <scope>NUCLEOTIDE SEQUENCE [LARGE SCALE GENOMIC DNA]</scope>
    <source>
        <strain evidence="4 5">CBA1112</strain>
    </source>
</reference>
<gene>
    <name evidence="4" type="ORF">DU484_01535</name>
</gene>
<accession>A0A345E8W7</accession>
<feature type="coiled-coil region" evidence="1">
    <location>
        <begin position="407"/>
        <end position="434"/>
    </location>
</feature>
<evidence type="ECO:0000256" key="1">
    <source>
        <dbReference type="SAM" id="Coils"/>
    </source>
</evidence>
<keyword evidence="2" id="KW-0812">Transmembrane</keyword>
<dbReference type="KEGG" id="haq:DU484_01535"/>
<evidence type="ECO:0000313" key="4">
    <source>
        <dbReference type="EMBL" id="AXG08639.1"/>
    </source>
</evidence>
<sequence>MTAGVAGPLSQPAQAQSVTEQCNPLDRQVAFLVSPLKAGAEGILCVGDYFSNPPSIDGGDAEQTKVDIYSEATTMKAEEDVYFKTVDNYLNDSETVAWSKAQVAIAEAYQNGSTQATARYEAEKAIEEYYAVKQRNLASRWNVHVDRVQYLHDAAENESGIDQPRFFSQDLGADYDLMFQNGTVTLVNGTSIDARVLRGTFSGNPEDTVSLTTDTNNGYSPDQIYVDAPTSAYNQTTAIDAAGYTARFAEIENKRDSLVAEVQTYVNATYDDYESGNINASDVISSQTAMFEYGTVGTNESSSLYDAVGALALSGYDTPNLNGTGTMDVRYDNQTYTGLVMAHNVPGGSWSVNSTYNTSNIDGPVFITTTDGTKVDIPEGETFTIEAIRAQDGSSISSVNTTVNNYKTANASELKEVQEQLTALRAEIEERETSSGAGGGSGGIGGNTMLIVLAAVAAAAIALGSQNGGGRQGRGRR</sequence>
<keyword evidence="2" id="KW-0472">Membrane</keyword>
<dbReference type="AlphaFoldDB" id="A0A345E8W7"/>
<feature type="domain" description="Envelope protein N-terminal" evidence="3">
    <location>
        <begin position="55"/>
        <end position="315"/>
    </location>
</feature>
<proteinExistence type="predicted"/>
<dbReference type="Proteomes" id="UP000252985">
    <property type="component" value="Chromosome"/>
</dbReference>
<organism evidence="4 5">
    <name type="scientific">Haloplanus rubicundus</name>
    <dbReference type="NCBI Taxonomy" id="1547898"/>
    <lineage>
        <taxon>Archaea</taxon>
        <taxon>Methanobacteriati</taxon>
        <taxon>Methanobacteriota</taxon>
        <taxon>Stenosarchaea group</taxon>
        <taxon>Halobacteria</taxon>
        <taxon>Halobacteriales</taxon>
        <taxon>Haloferacaceae</taxon>
        <taxon>Haloplanus</taxon>
    </lineage>
</organism>
<evidence type="ECO:0000256" key="2">
    <source>
        <dbReference type="SAM" id="Phobius"/>
    </source>
</evidence>
<dbReference type="Pfam" id="PF26255">
    <property type="entry name" value="Viral_env_HRPV"/>
    <property type="match status" value="1"/>
</dbReference>
<evidence type="ECO:0000313" key="5">
    <source>
        <dbReference type="Proteomes" id="UP000252985"/>
    </source>
</evidence>
<evidence type="ECO:0000259" key="3">
    <source>
        <dbReference type="Pfam" id="PF26255"/>
    </source>
</evidence>
<keyword evidence="1" id="KW-0175">Coiled coil</keyword>
<feature type="transmembrane region" description="Helical" evidence="2">
    <location>
        <begin position="444"/>
        <end position="464"/>
    </location>
</feature>
<name>A0A345E8W7_9EURY</name>
<dbReference type="EMBL" id="CP031148">
    <property type="protein sequence ID" value="AXG08639.1"/>
    <property type="molecule type" value="Genomic_DNA"/>
</dbReference>
<keyword evidence="2" id="KW-1133">Transmembrane helix</keyword>
<dbReference type="InterPro" id="IPR058677">
    <property type="entry name" value="ORF4_N"/>
</dbReference>